<name>A0A7X9WW89_9SPHN</name>
<evidence type="ECO:0000313" key="2">
    <source>
        <dbReference type="EMBL" id="NML11014.1"/>
    </source>
</evidence>
<dbReference type="EMBL" id="JABBFV010000008">
    <property type="protein sequence ID" value="NML11014.1"/>
    <property type="molecule type" value="Genomic_DNA"/>
</dbReference>
<evidence type="ECO:0000256" key="1">
    <source>
        <dbReference type="SAM" id="Phobius"/>
    </source>
</evidence>
<feature type="transmembrane region" description="Helical" evidence="1">
    <location>
        <begin position="111"/>
        <end position="131"/>
    </location>
</feature>
<keyword evidence="1" id="KW-0812">Transmembrane</keyword>
<keyword evidence="3" id="KW-1185">Reference proteome</keyword>
<evidence type="ECO:0000313" key="3">
    <source>
        <dbReference type="Proteomes" id="UP000519023"/>
    </source>
</evidence>
<keyword evidence="1" id="KW-1133">Transmembrane helix</keyword>
<feature type="transmembrane region" description="Helical" evidence="1">
    <location>
        <begin position="74"/>
        <end position="99"/>
    </location>
</feature>
<dbReference type="Proteomes" id="UP000519023">
    <property type="component" value="Unassembled WGS sequence"/>
</dbReference>
<dbReference type="AlphaFoldDB" id="A0A7X9WW89"/>
<organism evidence="2 3">
    <name type="scientific">Sphingobium psychrophilum</name>
    <dbReference type="NCBI Taxonomy" id="2728834"/>
    <lineage>
        <taxon>Bacteria</taxon>
        <taxon>Pseudomonadati</taxon>
        <taxon>Pseudomonadota</taxon>
        <taxon>Alphaproteobacteria</taxon>
        <taxon>Sphingomonadales</taxon>
        <taxon>Sphingomonadaceae</taxon>
        <taxon>Sphingobium</taxon>
    </lineage>
</organism>
<accession>A0A7X9WW89</accession>
<protein>
    <submittedName>
        <fullName evidence="2">Uncharacterized protein</fullName>
    </submittedName>
</protein>
<dbReference type="RefSeq" id="WP_169573554.1">
    <property type="nucleotide sequence ID" value="NZ_JABBFV010000008.1"/>
</dbReference>
<reference evidence="2 3" key="1">
    <citation type="submission" date="2020-04" db="EMBL/GenBank/DDBJ databases">
        <title>Sphingobium sp. AR-3-1 isolated from Arctic soil.</title>
        <authorList>
            <person name="Dahal R.H."/>
            <person name="Chaudhary D.K."/>
        </authorList>
    </citation>
    <scope>NUCLEOTIDE SEQUENCE [LARGE SCALE GENOMIC DNA]</scope>
    <source>
        <strain evidence="2 3">AR-3-1</strain>
    </source>
</reference>
<proteinExistence type="predicted"/>
<gene>
    <name evidence="2" type="ORF">HHL08_12805</name>
</gene>
<sequence length="135" mass="15816">MREGGNDYKDDIDLPSQEDLLRYVNQVSPPDYQQIDYESDYQSEFRSSSVRAQEDFEHLLGVASHYRHKGLWSYFLMLVMAGLISFQCFLLTQVGFGYWDFTKYDWLLPLLLVQNFAQIIGLAVFVVKALFKPIR</sequence>
<comment type="caution">
    <text evidence="2">The sequence shown here is derived from an EMBL/GenBank/DDBJ whole genome shotgun (WGS) entry which is preliminary data.</text>
</comment>
<keyword evidence="1" id="KW-0472">Membrane</keyword>